<name>A0A1J1HZ40_9DIPT</name>
<dbReference type="Proteomes" id="UP000183832">
    <property type="component" value="Unassembled WGS sequence"/>
</dbReference>
<dbReference type="SMART" id="SM00005">
    <property type="entry name" value="DEATH"/>
    <property type="match status" value="1"/>
</dbReference>
<dbReference type="PANTHER" id="PTHR13265:SF0">
    <property type="entry name" value="HPR1"/>
    <property type="match status" value="1"/>
</dbReference>
<dbReference type="SUPFAM" id="SSF47986">
    <property type="entry name" value="DEATH domain"/>
    <property type="match status" value="1"/>
</dbReference>
<sequence>MTKSNFILLQQGVLNILKKATKSKHEADIEGIKTLFDDNKGNETEKKLAIEHALRELIMKTHINDMQAIEKLIEISIAIAKIELISPYSPVVLLVDVFDVKTLDHCENLFMFVEKNVHVFKGEHFFTPCKNHLLRMCNDLLRRLSRSQNTVFCGRILLFLAKFFPFSERSGLNIISEFNVENITEFGSVDGDDPMEETLEDSSLKVDRHLYMKFWGLQEFFRCPNNCYDFTQWKKFTSTSTDVLAAFKSFKLEESSGSKQMKTTKTTEEAMNIDNEKVEESSGHFFAKFLTNPKLLSLQLSDSNFRRTVLVQYLILFQYLTATVKFKSEKDQLNSTQQEWLQETELSVYKLLSETPPNGKEFVETIKHILKREEMWNNWKNESCKEIQRPVGSEPKAGSEPATTNKRKYLGDTIAEATKVGKFDLGNSELTRLWNLCPDNLQACKGSDRNFLPSLESYLDNPKEKNDPTYEWRALRLVSRQSSHFFTILSPPNEKIEKISDYLKSFHQKIQKDKGEMEAKLEANNNTELQIEQEQAEHFTEDAGDGIEDGEVADENIHKTTTATPEQIVEISKALGDDWKKLGVKLGYTSDVLEFYASKEKEPCVKMLSSWMEEDDDANLDNLLYTIEGLKLEKAVEVVKKMVGSEDDQQE</sequence>
<dbReference type="InterPro" id="IPR021861">
    <property type="entry name" value="THO_THOC1"/>
</dbReference>
<accession>A0A1J1HZ40</accession>
<dbReference type="AlphaFoldDB" id="A0A1J1HZ40"/>
<proteinExistence type="predicted"/>
<dbReference type="Pfam" id="PF11957">
    <property type="entry name" value="efThoc1"/>
    <property type="match status" value="1"/>
</dbReference>
<dbReference type="GO" id="GO:0000445">
    <property type="term" value="C:THO complex part of transcription export complex"/>
    <property type="evidence" value="ECO:0007669"/>
    <property type="project" value="TreeGrafter"/>
</dbReference>
<evidence type="ECO:0000313" key="2">
    <source>
        <dbReference type="EMBL" id="CRK91806.1"/>
    </source>
</evidence>
<evidence type="ECO:0000259" key="1">
    <source>
        <dbReference type="PROSITE" id="PS50017"/>
    </source>
</evidence>
<organism evidence="2 3">
    <name type="scientific">Clunio marinus</name>
    <dbReference type="NCBI Taxonomy" id="568069"/>
    <lineage>
        <taxon>Eukaryota</taxon>
        <taxon>Metazoa</taxon>
        <taxon>Ecdysozoa</taxon>
        <taxon>Arthropoda</taxon>
        <taxon>Hexapoda</taxon>
        <taxon>Insecta</taxon>
        <taxon>Pterygota</taxon>
        <taxon>Neoptera</taxon>
        <taxon>Endopterygota</taxon>
        <taxon>Diptera</taxon>
        <taxon>Nematocera</taxon>
        <taxon>Chironomoidea</taxon>
        <taxon>Chironomidae</taxon>
        <taxon>Clunio</taxon>
    </lineage>
</organism>
<protein>
    <submittedName>
        <fullName evidence="2">CLUMA_CG005431, isoform A</fullName>
    </submittedName>
</protein>
<keyword evidence="3" id="KW-1185">Reference proteome</keyword>
<feature type="domain" description="Death" evidence="1">
    <location>
        <begin position="564"/>
        <end position="643"/>
    </location>
</feature>
<reference evidence="2 3" key="1">
    <citation type="submission" date="2015-04" db="EMBL/GenBank/DDBJ databases">
        <authorList>
            <person name="Syromyatnikov M.Y."/>
            <person name="Popov V.N."/>
        </authorList>
    </citation>
    <scope>NUCLEOTIDE SEQUENCE [LARGE SCALE GENOMIC DNA]</scope>
</reference>
<dbReference type="EMBL" id="CVRI01000021">
    <property type="protein sequence ID" value="CRK91806.1"/>
    <property type="molecule type" value="Genomic_DNA"/>
</dbReference>
<gene>
    <name evidence="2" type="primary">putative THO complex subunit 1</name>
    <name evidence="2" type="ORF">CLUMA_CG005431</name>
</gene>
<dbReference type="InterPro" id="IPR011029">
    <property type="entry name" value="DEATH-like_dom_sf"/>
</dbReference>
<dbReference type="InterPro" id="IPR000488">
    <property type="entry name" value="Death_dom"/>
</dbReference>
<dbReference type="GO" id="GO:0006406">
    <property type="term" value="P:mRNA export from nucleus"/>
    <property type="evidence" value="ECO:0007669"/>
    <property type="project" value="TreeGrafter"/>
</dbReference>
<dbReference type="PANTHER" id="PTHR13265">
    <property type="entry name" value="THO COMPLEX SUBUNIT 1"/>
    <property type="match status" value="1"/>
</dbReference>
<dbReference type="GO" id="GO:0007165">
    <property type="term" value="P:signal transduction"/>
    <property type="evidence" value="ECO:0007669"/>
    <property type="project" value="InterPro"/>
</dbReference>
<dbReference type="Gene3D" id="1.10.533.10">
    <property type="entry name" value="Death Domain, Fas"/>
    <property type="match status" value="1"/>
</dbReference>
<dbReference type="STRING" id="568069.A0A1J1HZ40"/>
<dbReference type="Pfam" id="PF00531">
    <property type="entry name" value="Death"/>
    <property type="match status" value="1"/>
</dbReference>
<dbReference type="PROSITE" id="PS50017">
    <property type="entry name" value="DEATH_DOMAIN"/>
    <property type="match status" value="1"/>
</dbReference>
<dbReference type="CDD" id="cd01670">
    <property type="entry name" value="Death"/>
    <property type="match status" value="1"/>
</dbReference>
<evidence type="ECO:0000313" key="3">
    <source>
        <dbReference type="Proteomes" id="UP000183832"/>
    </source>
</evidence>
<dbReference type="OrthoDB" id="10257415at2759"/>